<dbReference type="GO" id="GO:0006915">
    <property type="term" value="P:apoptotic process"/>
    <property type="evidence" value="ECO:0007669"/>
    <property type="project" value="UniProtKB-KW"/>
</dbReference>
<dbReference type="InterPro" id="IPR002138">
    <property type="entry name" value="Pept_C14_p10"/>
</dbReference>
<feature type="domain" description="Caspase family p20" evidence="5">
    <location>
        <begin position="37"/>
        <end position="90"/>
    </location>
</feature>
<dbReference type="Ensembl" id="ENSHHUT00000048204.1">
    <property type="protein sequence ID" value="ENSHHUP00000046494.1"/>
    <property type="gene ID" value="ENSHHUG00000028301.1"/>
</dbReference>
<dbReference type="GO" id="GO:0051604">
    <property type="term" value="P:protein maturation"/>
    <property type="evidence" value="ECO:0007669"/>
    <property type="project" value="UniProtKB-ARBA"/>
</dbReference>
<evidence type="ECO:0000256" key="3">
    <source>
        <dbReference type="RuleBase" id="RU003971"/>
    </source>
</evidence>
<evidence type="ECO:0000313" key="7">
    <source>
        <dbReference type="Proteomes" id="UP000314982"/>
    </source>
</evidence>
<keyword evidence="7" id="KW-1185">Reference proteome</keyword>
<dbReference type="InterPro" id="IPR015917">
    <property type="entry name" value="Pept_C14A"/>
</dbReference>
<dbReference type="InterPro" id="IPR011600">
    <property type="entry name" value="Pept_C14_caspase"/>
</dbReference>
<dbReference type="SUPFAM" id="SSF52129">
    <property type="entry name" value="Caspase-like"/>
    <property type="match status" value="1"/>
</dbReference>
<evidence type="ECO:0000256" key="1">
    <source>
        <dbReference type="ARBA" id="ARBA00010134"/>
    </source>
</evidence>
<dbReference type="Proteomes" id="UP000314982">
    <property type="component" value="Unassembled WGS sequence"/>
</dbReference>
<dbReference type="PANTHER" id="PTHR48169:SF7">
    <property type="entry name" value="CASPASE 10"/>
    <property type="match status" value="1"/>
</dbReference>
<evidence type="ECO:0000313" key="6">
    <source>
        <dbReference type="Ensembl" id="ENSHHUP00000046494.1"/>
    </source>
</evidence>
<organism evidence="6 7">
    <name type="scientific">Hucho hucho</name>
    <name type="common">huchen</name>
    <dbReference type="NCBI Taxonomy" id="62062"/>
    <lineage>
        <taxon>Eukaryota</taxon>
        <taxon>Metazoa</taxon>
        <taxon>Chordata</taxon>
        <taxon>Craniata</taxon>
        <taxon>Vertebrata</taxon>
        <taxon>Euteleostomi</taxon>
        <taxon>Actinopterygii</taxon>
        <taxon>Neopterygii</taxon>
        <taxon>Teleostei</taxon>
        <taxon>Protacanthopterygii</taxon>
        <taxon>Salmoniformes</taxon>
        <taxon>Salmonidae</taxon>
        <taxon>Salmoninae</taxon>
        <taxon>Hucho</taxon>
    </lineage>
</organism>
<sequence length="163" mass="17995">MIVVARFPLQRAGDGHNTKGISLSRECKSVDDNRLEVVCLLSHRGKGCVFGTDGVRVPICSLKRPFFREQCPTLAGKPKQFFIQACKGTSYQVETVINSSVQREVQGEGHNEADGGTIESIPAEADFLVGMATVDDCRSFRHTREGTIYIHYANSWGREGRSC</sequence>
<dbReference type="Pfam" id="PF00656">
    <property type="entry name" value="Peptidase_C14"/>
    <property type="match status" value="1"/>
</dbReference>
<name>A0A4W5NAB7_9TELE</name>
<evidence type="ECO:0000259" key="4">
    <source>
        <dbReference type="PROSITE" id="PS50207"/>
    </source>
</evidence>
<protein>
    <recommendedName>
        <fullName evidence="8">Caspase family p20 domain-containing protein</fullName>
    </recommendedName>
</protein>
<evidence type="ECO:0000256" key="2">
    <source>
        <dbReference type="ARBA" id="ARBA00022703"/>
    </source>
</evidence>
<dbReference type="STRING" id="62062.ENSHHUP00000046494"/>
<reference evidence="6" key="2">
    <citation type="submission" date="2025-08" db="UniProtKB">
        <authorList>
            <consortium name="Ensembl"/>
        </authorList>
    </citation>
    <scope>IDENTIFICATION</scope>
</reference>
<dbReference type="InterPro" id="IPR029030">
    <property type="entry name" value="Caspase-like_dom_sf"/>
</dbReference>
<dbReference type="Gene3D" id="3.40.50.1460">
    <property type="match status" value="1"/>
</dbReference>
<dbReference type="PROSITE" id="PS50207">
    <property type="entry name" value="CASPASE_P10"/>
    <property type="match status" value="1"/>
</dbReference>
<dbReference type="AlphaFoldDB" id="A0A4W5NAB7"/>
<keyword evidence="2" id="KW-0053">Apoptosis</keyword>
<evidence type="ECO:0008006" key="8">
    <source>
        <dbReference type="Google" id="ProtNLM"/>
    </source>
</evidence>
<accession>A0A4W5NAB7</accession>
<dbReference type="GO" id="GO:0005737">
    <property type="term" value="C:cytoplasm"/>
    <property type="evidence" value="ECO:0007669"/>
    <property type="project" value="UniProtKB-ARBA"/>
</dbReference>
<feature type="domain" description="Caspase family p10" evidence="4">
    <location>
        <begin position="117"/>
        <end position="150"/>
    </location>
</feature>
<comment type="similarity">
    <text evidence="1 3">Belongs to the peptidase C14A family.</text>
</comment>
<evidence type="ECO:0000259" key="5">
    <source>
        <dbReference type="PROSITE" id="PS50208"/>
    </source>
</evidence>
<dbReference type="GO" id="GO:0006508">
    <property type="term" value="P:proteolysis"/>
    <property type="evidence" value="ECO:0007669"/>
    <property type="project" value="InterPro"/>
</dbReference>
<dbReference type="InterPro" id="IPR001309">
    <property type="entry name" value="Pept_C14_p20"/>
</dbReference>
<dbReference type="GO" id="GO:0043067">
    <property type="term" value="P:regulation of programmed cell death"/>
    <property type="evidence" value="ECO:0007669"/>
    <property type="project" value="UniProtKB-ARBA"/>
</dbReference>
<reference evidence="6" key="3">
    <citation type="submission" date="2025-09" db="UniProtKB">
        <authorList>
            <consortium name="Ensembl"/>
        </authorList>
    </citation>
    <scope>IDENTIFICATION</scope>
</reference>
<dbReference type="PRINTS" id="PR00376">
    <property type="entry name" value="IL1BCENZYME"/>
</dbReference>
<dbReference type="PROSITE" id="PS50208">
    <property type="entry name" value="CASPASE_P20"/>
    <property type="match status" value="1"/>
</dbReference>
<dbReference type="GeneTree" id="ENSGT00940000166591"/>
<reference evidence="7" key="1">
    <citation type="submission" date="2018-06" db="EMBL/GenBank/DDBJ databases">
        <title>Genome assembly of Danube salmon.</title>
        <authorList>
            <person name="Macqueen D.J."/>
            <person name="Gundappa M.K."/>
        </authorList>
    </citation>
    <scope>NUCLEOTIDE SEQUENCE [LARGE SCALE GENOMIC DNA]</scope>
</reference>
<dbReference type="SMART" id="SM00115">
    <property type="entry name" value="CASc"/>
    <property type="match status" value="1"/>
</dbReference>
<dbReference type="GO" id="GO:0004197">
    <property type="term" value="F:cysteine-type endopeptidase activity"/>
    <property type="evidence" value="ECO:0007669"/>
    <property type="project" value="InterPro"/>
</dbReference>
<dbReference type="PANTHER" id="PTHR48169">
    <property type="entry name" value="DED DOMAIN-CONTAINING PROTEIN"/>
    <property type="match status" value="1"/>
</dbReference>
<proteinExistence type="inferred from homology"/>